<dbReference type="SUPFAM" id="SSF52540">
    <property type="entry name" value="P-loop containing nucleoside triphosphate hydrolases"/>
    <property type="match status" value="1"/>
</dbReference>
<name>A0A481YRG4_9VIRU</name>
<dbReference type="PANTHER" id="PTHR43718:SF2">
    <property type="entry name" value="LON PROTEASE HOMOLOG, MITOCHONDRIAL"/>
    <property type="match status" value="1"/>
</dbReference>
<dbReference type="InterPro" id="IPR003959">
    <property type="entry name" value="ATPase_AAA_core"/>
</dbReference>
<sequence>MKSSNRYNLRKRVRKPEENSARKRIKIKSDTESDEDFSPDDYSRESEENSDEENSDEENSDEENSDEENSDEENSDEENSDKENSDEENSDKENSDEEDSDEEETEEEDSDEESEIHPSVFRTLGYGYRPGGKALDDQEERNEFFEPDTEDLSNEITNHVMKKFAKLGLSKKELKKAVESSMKQARADVFDEYCDSKPKDKRWKVGLDKETVKRLEPLLKKLRLDIQKEKPTISKILEVRIPRSDKMKALERFNVLENTEQHSMERIAIENEIKDIFRIEKGIGKDLERYEKEETKIKELVGDYNSFLKRQILDLDAIDEVKAKIYEMYLDMNSQTPGSSEYSNIKNKILWAVSIPHRKMIHPKDTLNEIYTRLDKKVYGMKNVKERVIEIFNNRRSNPSTRSMLALKGPSGVGKTFLAKALAESFDPPMPFDHISLGGIEDPSIFRGSDSSWVGSTPSIILHILRKMKYNNGIIFLDEIDKLGNPLDKCRGSQVQYALLHIVDYTNNKEFQDVFLNEFTHDFSNIWWIFGMNDDSWLDSILRSRLDIVTIEKYKNNEKVTIVREFMIPEIIKDIGLPDESVSITDHACNCLIMLLSEKMRDGDLRPLKQELHRIISRVHMLQKNFLAEENEKIELSYSLPNFQGLPHTLTSNEIERLWTSPKINVDYLRMYG</sequence>
<evidence type="ECO:0000256" key="1">
    <source>
        <dbReference type="SAM" id="MobiDB-lite"/>
    </source>
</evidence>
<dbReference type="InterPro" id="IPR003593">
    <property type="entry name" value="AAA+_ATPase"/>
</dbReference>
<dbReference type="InterPro" id="IPR027065">
    <property type="entry name" value="Lon_Prtase"/>
</dbReference>
<dbReference type="GO" id="GO:0051131">
    <property type="term" value="P:chaperone-mediated protein complex assembly"/>
    <property type="evidence" value="ECO:0007669"/>
    <property type="project" value="TreeGrafter"/>
</dbReference>
<dbReference type="InterPro" id="IPR027417">
    <property type="entry name" value="P-loop_NTPase"/>
</dbReference>
<dbReference type="GO" id="GO:0007005">
    <property type="term" value="P:mitochondrion organization"/>
    <property type="evidence" value="ECO:0007669"/>
    <property type="project" value="TreeGrafter"/>
</dbReference>
<feature type="region of interest" description="Disordered" evidence="1">
    <location>
        <begin position="1"/>
        <end position="137"/>
    </location>
</feature>
<dbReference type="GO" id="GO:0004252">
    <property type="term" value="F:serine-type endopeptidase activity"/>
    <property type="evidence" value="ECO:0007669"/>
    <property type="project" value="InterPro"/>
</dbReference>
<feature type="domain" description="AAA+ ATPase" evidence="2">
    <location>
        <begin position="401"/>
        <end position="552"/>
    </location>
</feature>
<dbReference type="Gene3D" id="3.40.50.300">
    <property type="entry name" value="P-loop containing nucleotide triphosphate hydrolases"/>
    <property type="match status" value="1"/>
</dbReference>
<dbReference type="GO" id="GO:0003697">
    <property type="term" value="F:single-stranded DNA binding"/>
    <property type="evidence" value="ECO:0007669"/>
    <property type="project" value="TreeGrafter"/>
</dbReference>
<dbReference type="GO" id="GO:0006515">
    <property type="term" value="P:protein quality control for misfolded or incompletely synthesized proteins"/>
    <property type="evidence" value="ECO:0007669"/>
    <property type="project" value="TreeGrafter"/>
</dbReference>
<proteinExistence type="predicted"/>
<accession>A0A481YRG4</accession>
<dbReference type="GO" id="GO:0004176">
    <property type="term" value="F:ATP-dependent peptidase activity"/>
    <property type="evidence" value="ECO:0007669"/>
    <property type="project" value="InterPro"/>
</dbReference>
<dbReference type="EMBL" id="MK500327">
    <property type="protein sequence ID" value="QBK85619.1"/>
    <property type="molecule type" value="Genomic_DNA"/>
</dbReference>
<dbReference type="Gene3D" id="1.10.8.60">
    <property type="match status" value="1"/>
</dbReference>
<keyword evidence="3" id="KW-0645">Protease</keyword>
<feature type="compositionally biased region" description="Basic and acidic residues" evidence="1">
    <location>
        <begin position="15"/>
        <end position="31"/>
    </location>
</feature>
<dbReference type="Pfam" id="PF00004">
    <property type="entry name" value="AAA"/>
    <property type="match status" value="1"/>
</dbReference>
<dbReference type="GO" id="GO:0016887">
    <property type="term" value="F:ATP hydrolysis activity"/>
    <property type="evidence" value="ECO:0007669"/>
    <property type="project" value="InterPro"/>
</dbReference>
<keyword evidence="3" id="KW-0378">Hydrolase</keyword>
<protein>
    <submittedName>
        <fullName evidence="3">ATP-dependent Lon protease</fullName>
    </submittedName>
</protein>
<evidence type="ECO:0000313" key="3">
    <source>
        <dbReference type="EMBL" id="QBK85619.1"/>
    </source>
</evidence>
<feature type="compositionally biased region" description="Acidic residues" evidence="1">
    <location>
        <begin position="48"/>
        <end position="114"/>
    </location>
</feature>
<gene>
    <name evidence="3" type="ORF">LCMAC101_02140</name>
</gene>
<dbReference type="PANTHER" id="PTHR43718">
    <property type="entry name" value="LON PROTEASE"/>
    <property type="match status" value="1"/>
</dbReference>
<evidence type="ECO:0000259" key="2">
    <source>
        <dbReference type="SMART" id="SM00382"/>
    </source>
</evidence>
<dbReference type="GO" id="GO:0005524">
    <property type="term" value="F:ATP binding"/>
    <property type="evidence" value="ECO:0007669"/>
    <property type="project" value="InterPro"/>
</dbReference>
<reference evidence="3" key="1">
    <citation type="journal article" date="2019" name="MBio">
        <title>Virus Genomes from Deep Sea Sediments Expand the Ocean Megavirome and Support Independent Origins of Viral Gigantism.</title>
        <authorList>
            <person name="Backstrom D."/>
            <person name="Yutin N."/>
            <person name="Jorgensen S.L."/>
            <person name="Dharamshi J."/>
            <person name="Homa F."/>
            <person name="Zaremba-Niedwiedzka K."/>
            <person name="Spang A."/>
            <person name="Wolf Y.I."/>
            <person name="Koonin E.V."/>
            <person name="Ettema T.J."/>
        </authorList>
    </citation>
    <scope>NUCLEOTIDE SEQUENCE</scope>
</reference>
<dbReference type="SMART" id="SM00382">
    <property type="entry name" value="AAA"/>
    <property type="match status" value="1"/>
</dbReference>
<organism evidence="3">
    <name type="scientific">Marseillevirus LCMAC101</name>
    <dbReference type="NCBI Taxonomy" id="2506602"/>
    <lineage>
        <taxon>Viruses</taxon>
        <taxon>Varidnaviria</taxon>
        <taxon>Bamfordvirae</taxon>
        <taxon>Nucleocytoviricota</taxon>
        <taxon>Megaviricetes</taxon>
        <taxon>Pimascovirales</taxon>
        <taxon>Pimascovirales incertae sedis</taxon>
        <taxon>Marseilleviridae</taxon>
    </lineage>
</organism>